<keyword evidence="3 8" id="KW-0436">Ligase</keyword>
<dbReference type="GO" id="GO:0044205">
    <property type="term" value="P:'de novo' UMP biosynthetic process"/>
    <property type="evidence" value="ECO:0007669"/>
    <property type="project" value="UniProtKB-UniRule"/>
</dbReference>
<dbReference type="PRINTS" id="PR00096">
    <property type="entry name" value="GATASE"/>
</dbReference>
<dbReference type="UniPathway" id="UPA00070">
    <property type="reaction ID" value="UER00115"/>
</dbReference>
<feature type="binding site" evidence="8">
    <location>
        <position position="227"/>
    </location>
    <ligand>
        <name>L-glutamine</name>
        <dbReference type="ChEBI" id="CHEBI:58359"/>
    </ligand>
</feature>
<keyword evidence="4 8" id="KW-0547">Nucleotide-binding</keyword>
<dbReference type="InterPro" id="IPR035686">
    <property type="entry name" value="CPSase_GATase1"/>
</dbReference>
<dbReference type="InterPro" id="IPR050472">
    <property type="entry name" value="Anth_synth/Amidotransfase"/>
</dbReference>
<comment type="caution">
    <text evidence="8">Lacks conserved residue(s) required for the propagation of feature annotation.</text>
</comment>
<dbReference type="Pfam" id="PF00117">
    <property type="entry name" value="GATase"/>
    <property type="match status" value="1"/>
</dbReference>
<evidence type="ECO:0000313" key="11">
    <source>
        <dbReference type="Proteomes" id="UP000035027"/>
    </source>
</evidence>
<feature type="binding site" evidence="8">
    <location>
        <position position="297"/>
    </location>
    <ligand>
        <name>L-glutamine</name>
        <dbReference type="ChEBI" id="CHEBI:58359"/>
    </ligand>
</feature>
<keyword evidence="6 8" id="KW-0315">Glutamine amidotransferase</keyword>
<dbReference type="HAMAP" id="MF_01209">
    <property type="entry name" value="CPSase_S_chain"/>
    <property type="match status" value="1"/>
</dbReference>
<feature type="binding site" evidence="8">
    <location>
        <position position="253"/>
    </location>
    <ligand>
        <name>L-glutamine</name>
        <dbReference type="ChEBI" id="CHEBI:58359"/>
    </ligand>
</feature>
<dbReference type="PANTHER" id="PTHR43418">
    <property type="entry name" value="MULTIFUNCTIONAL TRYPTOPHAN BIOSYNTHESIS PROTEIN-RELATED"/>
    <property type="match status" value="1"/>
</dbReference>
<evidence type="ECO:0000313" key="10">
    <source>
        <dbReference type="EMBL" id="AKI04317.1"/>
    </source>
</evidence>
<feature type="binding site" evidence="8">
    <location>
        <position position="256"/>
    </location>
    <ligand>
        <name>L-glutamine</name>
        <dbReference type="ChEBI" id="CHEBI:58359"/>
    </ligand>
</feature>
<comment type="similarity">
    <text evidence="2 8">Belongs to the CarA family.</text>
</comment>
<comment type="subunit">
    <text evidence="8">Composed of two chains; the small (or glutamine) chain promotes the hydrolysis of glutamine to ammonia, which is used by the large (or ammonia) chain to synthesize carbamoyl phosphate. Tetramer of heterodimers (alpha,beta)4.</text>
</comment>
<dbReference type="InterPro" id="IPR029062">
    <property type="entry name" value="Class_I_gatase-like"/>
</dbReference>
<dbReference type="GO" id="GO:0004088">
    <property type="term" value="F:carbamoyl-phosphate synthase (glutamine-hydrolyzing) activity"/>
    <property type="evidence" value="ECO:0007669"/>
    <property type="project" value="UniProtKB-UniRule"/>
</dbReference>
<comment type="pathway">
    <text evidence="1 8">Amino-acid biosynthesis; L-arginine biosynthesis; carbamoyl phosphate from bicarbonate: step 1/1.</text>
</comment>
<dbReference type="PROSITE" id="PS51273">
    <property type="entry name" value="GATASE_TYPE_1"/>
    <property type="match status" value="1"/>
</dbReference>
<dbReference type="SUPFAM" id="SSF52021">
    <property type="entry name" value="Carbamoyl phosphate synthetase, small subunit N-terminal domain"/>
    <property type="match status" value="1"/>
</dbReference>
<dbReference type="PANTHER" id="PTHR43418:SF7">
    <property type="entry name" value="CARBAMOYL-PHOSPHATE SYNTHASE SMALL CHAIN"/>
    <property type="match status" value="1"/>
</dbReference>
<comment type="catalytic activity">
    <reaction evidence="8">
        <text>L-glutamine + H2O = L-glutamate + NH4(+)</text>
        <dbReference type="Rhea" id="RHEA:15889"/>
        <dbReference type="ChEBI" id="CHEBI:15377"/>
        <dbReference type="ChEBI" id="CHEBI:28938"/>
        <dbReference type="ChEBI" id="CHEBI:29985"/>
        <dbReference type="ChEBI" id="CHEBI:58359"/>
    </reaction>
</comment>
<dbReference type="NCBIfam" id="NF009475">
    <property type="entry name" value="PRK12838.1"/>
    <property type="match status" value="1"/>
</dbReference>
<dbReference type="EMBL" id="CP011403">
    <property type="protein sequence ID" value="AKI04317.1"/>
    <property type="molecule type" value="Genomic_DNA"/>
</dbReference>
<dbReference type="GO" id="GO:0006207">
    <property type="term" value="P:'de novo' pyrimidine nucleobase biosynthetic process"/>
    <property type="evidence" value="ECO:0007669"/>
    <property type="project" value="InterPro"/>
</dbReference>
<evidence type="ECO:0000256" key="6">
    <source>
        <dbReference type="ARBA" id="ARBA00022962"/>
    </source>
</evidence>
<dbReference type="SUPFAM" id="SSF52317">
    <property type="entry name" value="Class I glutamine amidotransferase-like"/>
    <property type="match status" value="1"/>
</dbReference>
<proteinExistence type="inferred from homology"/>
<evidence type="ECO:0000256" key="4">
    <source>
        <dbReference type="ARBA" id="ARBA00022741"/>
    </source>
</evidence>
<dbReference type="SMART" id="SM01097">
    <property type="entry name" value="CPSase_sm_chain"/>
    <property type="match status" value="1"/>
</dbReference>
<dbReference type="Gene3D" id="3.50.30.20">
    <property type="entry name" value="Carbamoyl-phosphate synthase small subunit, N-terminal domain"/>
    <property type="match status" value="1"/>
</dbReference>
<dbReference type="Gene3D" id="3.40.50.880">
    <property type="match status" value="1"/>
</dbReference>
<accession>A0A0F7PST7</accession>
<dbReference type="AlphaFoldDB" id="A0A0F7PST7"/>
<dbReference type="InterPro" id="IPR017926">
    <property type="entry name" value="GATASE"/>
</dbReference>
<feature type="region of interest" description="CPSase" evidence="8">
    <location>
        <begin position="1"/>
        <end position="176"/>
    </location>
</feature>
<dbReference type="PATRIC" id="fig|1194971.3.peg.770"/>
<keyword evidence="8" id="KW-0028">Amino-acid biosynthesis</keyword>
<organism evidence="10 11">
    <name type="scientific">Ligilactobacillus salivarius str. Ren</name>
    <dbReference type="NCBI Taxonomy" id="1194971"/>
    <lineage>
        <taxon>Bacteria</taxon>
        <taxon>Bacillati</taxon>
        <taxon>Bacillota</taxon>
        <taxon>Bacilli</taxon>
        <taxon>Lactobacillales</taxon>
        <taxon>Lactobacillaceae</taxon>
        <taxon>Ligilactobacillus</taxon>
    </lineage>
</organism>
<keyword evidence="8" id="KW-0665">Pyrimidine biosynthesis</keyword>
<feature type="binding site" evidence="8">
    <location>
        <position position="225"/>
    </location>
    <ligand>
        <name>L-glutamine</name>
        <dbReference type="ChEBI" id="CHEBI:58359"/>
    </ligand>
</feature>
<evidence type="ECO:0000256" key="2">
    <source>
        <dbReference type="ARBA" id="ARBA00007800"/>
    </source>
</evidence>
<evidence type="ECO:0000256" key="8">
    <source>
        <dbReference type="HAMAP-Rule" id="MF_01209"/>
    </source>
</evidence>
<evidence type="ECO:0000259" key="9">
    <source>
        <dbReference type="SMART" id="SM01097"/>
    </source>
</evidence>
<dbReference type="CDD" id="cd01744">
    <property type="entry name" value="GATase1_CPSase"/>
    <property type="match status" value="1"/>
</dbReference>
<dbReference type="GO" id="GO:0006526">
    <property type="term" value="P:L-arginine biosynthetic process"/>
    <property type="evidence" value="ECO:0007669"/>
    <property type="project" value="UniProtKB-UniRule"/>
</dbReference>
<dbReference type="EC" id="6.3.5.5" evidence="8"/>
<feature type="binding site" evidence="8">
    <location>
        <position position="294"/>
    </location>
    <ligand>
        <name>L-glutamine</name>
        <dbReference type="ChEBI" id="CHEBI:58359"/>
    </ligand>
</feature>
<dbReference type="InterPro" id="IPR006274">
    <property type="entry name" value="CarbamoylP_synth_ssu"/>
</dbReference>
<evidence type="ECO:0000256" key="7">
    <source>
        <dbReference type="ARBA" id="ARBA00048816"/>
    </source>
</evidence>
<feature type="active site" evidence="8">
    <location>
        <position position="339"/>
    </location>
</feature>
<dbReference type="Pfam" id="PF00988">
    <property type="entry name" value="CPSase_sm_chain"/>
    <property type="match status" value="1"/>
</dbReference>
<comment type="catalytic activity">
    <reaction evidence="7 8">
        <text>hydrogencarbonate + L-glutamine + 2 ATP + H2O = carbamoyl phosphate + L-glutamate + 2 ADP + phosphate + 2 H(+)</text>
        <dbReference type="Rhea" id="RHEA:18633"/>
        <dbReference type="ChEBI" id="CHEBI:15377"/>
        <dbReference type="ChEBI" id="CHEBI:15378"/>
        <dbReference type="ChEBI" id="CHEBI:17544"/>
        <dbReference type="ChEBI" id="CHEBI:29985"/>
        <dbReference type="ChEBI" id="CHEBI:30616"/>
        <dbReference type="ChEBI" id="CHEBI:43474"/>
        <dbReference type="ChEBI" id="CHEBI:58228"/>
        <dbReference type="ChEBI" id="CHEBI:58359"/>
        <dbReference type="ChEBI" id="CHEBI:456216"/>
        <dbReference type="EC" id="6.3.5.5"/>
    </reaction>
</comment>
<dbReference type="GO" id="GO:0004359">
    <property type="term" value="F:glutaminase activity"/>
    <property type="evidence" value="ECO:0007669"/>
    <property type="project" value="RHEA"/>
</dbReference>
<feature type="domain" description="Carbamoyl-phosphate synthase small subunit N-terminal" evidence="9">
    <location>
        <begin position="7"/>
        <end position="137"/>
    </location>
</feature>
<name>A0A0F7PST7_9LACO</name>
<evidence type="ECO:0000256" key="1">
    <source>
        <dbReference type="ARBA" id="ARBA00005077"/>
    </source>
</evidence>
<comment type="pathway">
    <text evidence="8">Pyrimidine metabolism; UMP biosynthesis via de novo pathway; (S)-dihydroorotate from bicarbonate: step 1/3.</text>
</comment>
<sequence>MLGVRLLKRLLILEDGSTFLGEGFGSQINSTGEVVLTTAMTGYQKVVTSPTYANQIIVFTTPVLGTYGTNIDDLESLQPVCKGVVCHTYTDSMNVSSPQSFSDYLKNQDIPGIYGIDTRKLVRILSKHNGIMKGSIIDAENDLEHAFDQLHATVLTDQLVDMVSTSKPYPNPDTGRNIVLVDYGVKHSVLRQLSRMNCNTIIVPYTATFQEIKNLCPDGVLLSNGPGNPYTLEDSFETIRQIQANYPTFAIGLGHQLLAIANGAKVKELPRAHRGLNFPVIEIATGRIITVAQNHSYIVDESSLPKDNLIVTHKDLNSGWIEGIKHRKYPTFSVQFEPEGAPGPSDGTDVFYDFMHLIDIRKDKINAIRESK</sequence>
<dbReference type="InterPro" id="IPR002474">
    <property type="entry name" value="CarbamoylP_synth_ssu_N"/>
</dbReference>
<dbReference type="InterPro" id="IPR036480">
    <property type="entry name" value="CarbP_synth_ssu_N_sf"/>
</dbReference>
<gene>
    <name evidence="8" type="primary">carA</name>
    <name evidence="10" type="ORF">LsR_00770</name>
</gene>
<protein>
    <recommendedName>
        <fullName evidence="8">Carbamoyl phosphate synthase small chain</fullName>
        <ecNumber evidence="8">6.3.5.5</ecNumber>
    </recommendedName>
    <alternativeName>
        <fullName evidence="8">Carbamoyl phosphate synthetase glutamine chain</fullName>
    </alternativeName>
</protein>
<dbReference type="PRINTS" id="PR00099">
    <property type="entry name" value="CPSGATASE"/>
</dbReference>
<keyword evidence="8" id="KW-0055">Arginine biosynthesis</keyword>
<dbReference type="NCBIfam" id="TIGR01368">
    <property type="entry name" value="CPSaseIIsmall"/>
    <property type="match status" value="1"/>
</dbReference>
<reference evidence="10 11" key="1">
    <citation type="submission" date="2015-05" db="EMBL/GenBank/DDBJ databases">
        <title>Complete genome sequence of Lactobacillus salivarius Ren, a probiotic strain with antitumor activity.</title>
        <authorList>
            <person name="Sun E."/>
            <person name="Zhao L."/>
            <person name="Liu S."/>
            <person name="Zhang M."/>
            <person name="Guo H."/>
            <person name="Ren F."/>
        </authorList>
    </citation>
    <scope>NUCLEOTIDE SEQUENCE [LARGE SCALE GENOMIC DNA]</scope>
    <source>
        <strain evidence="10 11">Ren</strain>
    </source>
</reference>
<dbReference type="Proteomes" id="UP000035027">
    <property type="component" value="Chromosome"/>
</dbReference>
<comment type="function">
    <text evidence="8">Small subunit of the glutamine-dependent carbamoyl phosphate synthetase (CPSase). CPSase catalyzes the formation of carbamoyl phosphate from the ammonia moiety of glutamine, carbonate, and phosphate donated by ATP, constituting the first step of 2 biosynthetic pathways, one leading to arginine and/or urea and the other to pyrimidine nucleotides. The small subunit (glutamine amidotransferase) binds and cleaves glutamine to supply the large subunit with the substrate ammonia.</text>
</comment>
<keyword evidence="5 8" id="KW-0067">ATP-binding</keyword>
<evidence type="ECO:0000256" key="3">
    <source>
        <dbReference type="ARBA" id="ARBA00022598"/>
    </source>
</evidence>
<dbReference type="GO" id="GO:0005524">
    <property type="term" value="F:ATP binding"/>
    <property type="evidence" value="ECO:0007669"/>
    <property type="project" value="UniProtKB-UniRule"/>
</dbReference>
<dbReference type="GO" id="GO:0006541">
    <property type="term" value="P:glutamine metabolic process"/>
    <property type="evidence" value="ECO:0007669"/>
    <property type="project" value="InterPro"/>
</dbReference>
<dbReference type="UniPathway" id="UPA00068">
    <property type="reaction ID" value="UER00171"/>
</dbReference>
<evidence type="ECO:0000256" key="5">
    <source>
        <dbReference type="ARBA" id="ARBA00022840"/>
    </source>
</evidence>